<dbReference type="AlphaFoldDB" id="E3NSA8"/>
<keyword evidence="3" id="KW-0804">Transcription</keyword>
<dbReference type="Proteomes" id="UP000008281">
    <property type="component" value="Unassembled WGS sequence"/>
</dbReference>
<feature type="domain" description="T-box" evidence="7">
    <location>
        <begin position="73"/>
        <end position="143"/>
    </location>
</feature>
<dbReference type="eggNOG" id="KOG3585">
    <property type="taxonomic scope" value="Eukaryota"/>
</dbReference>
<dbReference type="GO" id="GO:0000981">
    <property type="term" value="F:DNA-binding transcription factor activity, RNA polymerase II-specific"/>
    <property type="evidence" value="ECO:0007669"/>
    <property type="project" value="TreeGrafter"/>
</dbReference>
<feature type="region of interest" description="Disordered" evidence="6">
    <location>
        <begin position="173"/>
        <end position="196"/>
    </location>
</feature>
<name>E3NSA8_CAERE</name>
<dbReference type="GO" id="GO:0005634">
    <property type="term" value="C:nucleus"/>
    <property type="evidence" value="ECO:0007669"/>
    <property type="project" value="UniProtKB-SubCell"/>
</dbReference>
<evidence type="ECO:0000256" key="6">
    <source>
        <dbReference type="SAM" id="MobiDB-lite"/>
    </source>
</evidence>
<reference evidence="8" key="1">
    <citation type="submission" date="2007-07" db="EMBL/GenBank/DDBJ databases">
        <title>PCAP assembly of the Caenorhabditis remanei genome.</title>
        <authorList>
            <consortium name="The Caenorhabditis remanei Sequencing Consortium"/>
            <person name="Wilson R.K."/>
        </authorList>
    </citation>
    <scope>NUCLEOTIDE SEQUENCE [LARGE SCALE GENOMIC DNA]</scope>
    <source>
        <strain evidence="8">PB4641</strain>
    </source>
</reference>
<evidence type="ECO:0000256" key="2">
    <source>
        <dbReference type="ARBA" id="ARBA00023125"/>
    </source>
</evidence>
<dbReference type="Pfam" id="PF00907">
    <property type="entry name" value="T-box"/>
    <property type="match status" value="1"/>
</dbReference>
<keyword evidence="2 5" id="KW-0238">DNA-binding</keyword>
<organism evidence="9">
    <name type="scientific">Caenorhabditis remanei</name>
    <name type="common">Caenorhabditis vulgaris</name>
    <dbReference type="NCBI Taxonomy" id="31234"/>
    <lineage>
        <taxon>Eukaryota</taxon>
        <taxon>Metazoa</taxon>
        <taxon>Ecdysozoa</taxon>
        <taxon>Nematoda</taxon>
        <taxon>Chromadorea</taxon>
        <taxon>Rhabditida</taxon>
        <taxon>Rhabditina</taxon>
        <taxon>Rhabditomorpha</taxon>
        <taxon>Rhabditoidea</taxon>
        <taxon>Rhabditidae</taxon>
        <taxon>Peloderinae</taxon>
        <taxon>Caenorhabditis</taxon>
    </lineage>
</organism>
<dbReference type="GO" id="GO:0045893">
    <property type="term" value="P:positive regulation of DNA-templated transcription"/>
    <property type="evidence" value="ECO:0007669"/>
    <property type="project" value="InterPro"/>
</dbReference>
<protein>
    <recommendedName>
        <fullName evidence="7">T-box domain-containing protein</fullName>
    </recommendedName>
</protein>
<feature type="compositionally biased region" description="Basic and acidic residues" evidence="6">
    <location>
        <begin position="178"/>
        <end position="194"/>
    </location>
</feature>
<dbReference type="InterPro" id="IPR036960">
    <property type="entry name" value="T-box_sf"/>
</dbReference>
<comment type="subcellular location">
    <subcellularLocation>
        <location evidence="5">Nucleus</location>
    </subcellularLocation>
</comment>
<dbReference type="HOGENOM" id="CLU_109514_0_0_1"/>
<proteinExistence type="predicted"/>
<dbReference type="SMART" id="SM00425">
    <property type="entry name" value="TBOX"/>
    <property type="match status" value="1"/>
</dbReference>
<keyword evidence="4 5" id="KW-0539">Nucleus</keyword>
<evidence type="ECO:0000256" key="4">
    <source>
        <dbReference type="ARBA" id="ARBA00023242"/>
    </source>
</evidence>
<dbReference type="STRING" id="31234.E3NSA8"/>
<dbReference type="InParanoid" id="E3NSA8"/>
<evidence type="ECO:0000313" key="9">
    <source>
        <dbReference type="Proteomes" id="UP000008281"/>
    </source>
</evidence>
<dbReference type="GO" id="GO:0001708">
    <property type="term" value="P:cell fate specification"/>
    <property type="evidence" value="ECO:0007669"/>
    <property type="project" value="TreeGrafter"/>
</dbReference>
<dbReference type="EMBL" id="DS269924">
    <property type="protein sequence ID" value="EFO89997.1"/>
    <property type="molecule type" value="Genomic_DNA"/>
</dbReference>
<evidence type="ECO:0000259" key="7">
    <source>
        <dbReference type="PROSITE" id="PS50252"/>
    </source>
</evidence>
<dbReference type="InterPro" id="IPR046360">
    <property type="entry name" value="T-box_DNA-bd"/>
</dbReference>
<evidence type="ECO:0000313" key="8">
    <source>
        <dbReference type="EMBL" id="EFO89997.1"/>
    </source>
</evidence>
<dbReference type="PROSITE" id="PS50252">
    <property type="entry name" value="TBOX_3"/>
    <property type="match status" value="1"/>
</dbReference>
<dbReference type="OrthoDB" id="5909918at2759"/>
<accession>E3NSA8</accession>
<keyword evidence="9" id="KW-1185">Reference proteome</keyword>
<evidence type="ECO:0000256" key="3">
    <source>
        <dbReference type="ARBA" id="ARBA00023163"/>
    </source>
</evidence>
<dbReference type="PANTHER" id="PTHR11267:SF170">
    <property type="entry name" value="T-BOX PROTEIN 33-RELATED"/>
    <property type="match status" value="1"/>
</dbReference>
<dbReference type="InterPro" id="IPR001699">
    <property type="entry name" value="TF_T-box"/>
</dbReference>
<dbReference type="Gene3D" id="2.60.40.820">
    <property type="entry name" value="Transcription factor, T-box"/>
    <property type="match status" value="1"/>
</dbReference>
<dbReference type="SUPFAM" id="SSF49417">
    <property type="entry name" value="p53-like transcription factors"/>
    <property type="match status" value="1"/>
</dbReference>
<keyword evidence="1" id="KW-0805">Transcription regulation</keyword>
<evidence type="ECO:0000256" key="5">
    <source>
        <dbReference type="PROSITE-ProRule" id="PRU00201"/>
    </source>
</evidence>
<sequence>MYPNYYQNSHNYPVAAQNQQADANGQHGNEDYLQYAANQYWTQTGYMNNYNPPAPSVQTTFELANPDAIKVTLHDSKLWKAFHVLDNEMVTLPNGRQIFPTLHYNVAGLPHSANYIFGLKLQRVNKNHLMEYRGGEWKETGKSVKADLESNEIFAGVMGGGVNFKNARIQSVRRYNTRGKDKEESEKPKTDQNKDISVSHPPFFTLFSLCFRQAMVWCSG</sequence>
<gene>
    <name evidence="8" type="ORF">CRE_27976</name>
</gene>
<dbReference type="GO" id="GO:0000978">
    <property type="term" value="F:RNA polymerase II cis-regulatory region sequence-specific DNA binding"/>
    <property type="evidence" value="ECO:0007669"/>
    <property type="project" value="InterPro"/>
</dbReference>
<comment type="caution">
    <text evidence="5">Lacks conserved residue(s) required for the propagation of feature annotation.</text>
</comment>
<dbReference type="InterPro" id="IPR008967">
    <property type="entry name" value="p53-like_TF_DNA-bd_sf"/>
</dbReference>
<dbReference type="PANTHER" id="PTHR11267">
    <property type="entry name" value="T-BOX PROTEIN-RELATED"/>
    <property type="match status" value="1"/>
</dbReference>
<dbReference type="GO" id="GO:0000785">
    <property type="term" value="C:chromatin"/>
    <property type="evidence" value="ECO:0007669"/>
    <property type="project" value="TreeGrafter"/>
</dbReference>
<evidence type="ECO:0000256" key="1">
    <source>
        <dbReference type="ARBA" id="ARBA00023015"/>
    </source>
</evidence>